<name>A0A3N2RNU1_LYSEN</name>
<dbReference type="Gene3D" id="2.120.10.30">
    <property type="entry name" value="TolB, C-terminal domain"/>
    <property type="match status" value="1"/>
</dbReference>
<accession>A0A3N2RNU1</accession>
<protein>
    <submittedName>
        <fullName evidence="4">S9 family peptidase</fullName>
    </submittedName>
</protein>
<dbReference type="Pfam" id="PF00326">
    <property type="entry name" value="Peptidase_S9"/>
    <property type="match status" value="1"/>
</dbReference>
<keyword evidence="1" id="KW-0378">Hydrolase</keyword>
<dbReference type="SUPFAM" id="SSF53474">
    <property type="entry name" value="alpha/beta-Hydrolases"/>
    <property type="match status" value="1"/>
</dbReference>
<dbReference type="RefSeq" id="WP_123645796.1">
    <property type="nucleotide sequence ID" value="NZ_RCTY01000005.1"/>
</dbReference>
<reference evidence="4 5" key="1">
    <citation type="submission" date="2018-10" db="EMBL/GenBank/DDBJ databases">
        <title>The genome of Lysobacter enzymogenes OH11.</title>
        <authorList>
            <person name="Liu F."/>
            <person name="Zhao Y."/>
            <person name="Qian G."/>
            <person name="Chen Y."/>
            <person name="Xu H."/>
        </authorList>
    </citation>
    <scope>NUCLEOTIDE SEQUENCE [LARGE SCALE GENOMIC DNA]</scope>
    <source>
        <strain evidence="4 5">OH11</strain>
    </source>
</reference>
<dbReference type="InterPro" id="IPR029058">
    <property type="entry name" value="AB_hydrolase_fold"/>
</dbReference>
<dbReference type="Proteomes" id="UP000275910">
    <property type="component" value="Unassembled WGS sequence"/>
</dbReference>
<dbReference type="GO" id="GO:0006508">
    <property type="term" value="P:proteolysis"/>
    <property type="evidence" value="ECO:0007669"/>
    <property type="project" value="InterPro"/>
</dbReference>
<gene>
    <name evidence="4" type="ORF">D9T17_01725</name>
</gene>
<sequence length="691" mass="74520">MPIHPPSLASRTGLALGLSLALAAPAFAASAASADGELIPRSALFGNPERSGAQISPDGRYLSWLAPVNGVMNVWVAPTGEPAKARAVTDDAARGIRSYAWSYRSGTLLYLRDSGGDENFHLYSVDVAQPGAARDLTPYPKTRASLVRLAHRHPDRILVGMNDRDPKWHDLYEVDLGSGQRKLALQNNDRLAGYLADGDLKVGRATRSREDGGSELLASDGKGGWKVVDTVPFEDSQTTEYEGYSDDGQLLYLTDSRGRDTAALYAIDAAGKKSLLLEDARADVGARLTDPASDRVQAASVYYLRQQWKPLDPAIGQDLRWLQDKLGAGEVSVASRSLDDKTWVVNYGAAEAPGTTYLYRRGGGEPTLTRLFSTRPALDGKPLVPMWPVEIPSRDGKTLVSYLTLPKSADADGDGKPDKPVPLVLLVHGGPWARDYYGYNAGSQWLANRGYATLRVNYRGSTGFGKNFINAGDGEWAGKMHDDLIDAVDWAVKQGVGKKEDVAIMGGSYGGYATLVGLTFTPQTFKCGVDIVGPSNLETLLKTIPPYWASIFEQFARRMGDPRTEAGRKQLAARSPITRVDKIDRPLLIGQGANDPRVNQAESDQIVEAMRKKNIPVTYVLFPDEGHGFARPENSMAFNAVAEGFLAQCLGGRAQPIGADFKGSSISVPAGADGVKGLESALKTHTQQVKK</sequence>
<evidence type="ECO:0000256" key="1">
    <source>
        <dbReference type="ARBA" id="ARBA00022801"/>
    </source>
</evidence>
<dbReference type="AlphaFoldDB" id="A0A3N2RNU1"/>
<feature type="chain" id="PRO_5017965725" evidence="2">
    <location>
        <begin position="29"/>
        <end position="691"/>
    </location>
</feature>
<evidence type="ECO:0000313" key="4">
    <source>
        <dbReference type="EMBL" id="ROU09061.1"/>
    </source>
</evidence>
<keyword evidence="2" id="KW-0732">Signal</keyword>
<feature type="signal peptide" evidence="2">
    <location>
        <begin position="1"/>
        <end position="28"/>
    </location>
</feature>
<dbReference type="InterPro" id="IPR011042">
    <property type="entry name" value="6-blade_b-propeller_TolB-like"/>
</dbReference>
<proteinExistence type="predicted"/>
<evidence type="ECO:0000256" key="2">
    <source>
        <dbReference type="SAM" id="SignalP"/>
    </source>
</evidence>
<dbReference type="EMBL" id="RCTY01000005">
    <property type="protein sequence ID" value="ROU09061.1"/>
    <property type="molecule type" value="Genomic_DNA"/>
</dbReference>
<dbReference type="PANTHER" id="PTHR42776:SF27">
    <property type="entry name" value="DIPEPTIDYL PEPTIDASE FAMILY MEMBER 6"/>
    <property type="match status" value="1"/>
</dbReference>
<dbReference type="InterPro" id="IPR001375">
    <property type="entry name" value="Peptidase_S9_cat"/>
</dbReference>
<dbReference type="PANTHER" id="PTHR42776">
    <property type="entry name" value="SERINE PEPTIDASE S9 FAMILY MEMBER"/>
    <property type="match status" value="1"/>
</dbReference>
<dbReference type="SUPFAM" id="SSF82171">
    <property type="entry name" value="DPP6 N-terminal domain-like"/>
    <property type="match status" value="1"/>
</dbReference>
<feature type="domain" description="Peptidase S9 prolyl oligopeptidase catalytic" evidence="3">
    <location>
        <begin position="442"/>
        <end position="652"/>
    </location>
</feature>
<comment type="caution">
    <text evidence="4">The sequence shown here is derived from an EMBL/GenBank/DDBJ whole genome shotgun (WGS) entry which is preliminary data.</text>
</comment>
<dbReference type="GO" id="GO:0004252">
    <property type="term" value="F:serine-type endopeptidase activity"/>
    <property type="evidence" value="ECO:0007669"/>
    <property type="project" value="TreeGrafter"/>
</dbReference>
<evidence type="ECO:0000313" key="5">
    <source>
        <dbReference type="Proteomes" id="UP000275910"/>
    </source>
</evidence>
<evidence type="ECO:0000259" key="3">
    <source>
        <dbReference type="Pfam" id="PF00326"/>
    </source>
</evidence>
<organism evidence="4 5">
    <name type="scientific">Lysobacter enzymogenes</name>
    <dbReference type="NCBI Taxonomy" id="69"/>
    <lineage>
        <taxon>Bacteria</taxon>
        <taxon>Pseudomonadati</taxon>
        <taxon>Pseudomonadota</taxon>
        <taxon>Gammaproteobacteria</taxon>
        <taxon>Lysobacterales</taxon>
        <taxon>Lysobacteraceae</taxon>
        <taxon>Lysobacter</taxon>
    </lineage>
</organism>
<dbReference type="Gene3D" id="3.40.50.1820">
    <property type="entry name" value="alpha/beta hydrolase"/>
    <property type="match status" value="1"/>
</dbReference>